<keyword evidence="5 7" id="KW-0472">Membrane</keyword>
<comment type="similarity">
    <text evidence="2">Belongs to the tetraspanin (TM4SF) family.</text>
</comment>
<evidence type="ECO:0000313" key="8">
    <source>
        <dbReference type="EMBL" id="CAD7246426.1"/>
    </source>
</evidence>
<evidence type="ECO:0000256" key="6">
    <source>
        <dbReference type="SAM" id="MobiDB-lite"/>
    </source>
</evidence>
<feature type="transmembrane region" description="Helical" evidence="7">
    <location>
        <begin position="174"/>
        <end position="199"/>
    </location>
</feature>
<dbReference type="PANTHER" id="PTHR19282">
    <property type="entry name" value="TETRASPANIN"/>
    <property type="match status" value="1"/>
</dbReference>
<evidence type="ECO:0000256" key="1">
    <source>
        <dbReference type="ARBA" id="ARBA00004141"/>
    </source>
</evidence>
<dbReference type="Pfam" id="PF00335">
    <property type="entry name" value="Tetraspanin"/>
    <property type="match status" value="1"/>
</dbReference>
<dbReference type="EMBL" id="LR900647">
    <property type="protein sequence ID" value="CAD7246426.1"/>
    <property type="molecule type" value="Genomic_DNA"/>
</dbReference>
<evidence type="ECO:0000256" key="7">
    <source>
        <dbReference type="SAM" id="Phobius"/>
    </source>
</evidence>
<feature type="region of interest" description="Disordered" evidence="6">
    <location>
        <begin position="1"/>
        <end position="21"/>
    </location>
</feature>
<dbReference type="SUPFAM" id="SSF48652">
    <property type="entry name" value="Tetraspanin"/>
    <property type="match status" value="1"/>
</dbReference>
<dbReference type="Gene3D" id="1.10.1450.10">
    <property type="entry name" value="Tetraspanin"/>
    <property type="match status" value="1"/>
</dbReference>
<evidence type="ECO:0008006" key="10">
    <source>
        <dbReference type="Google" id="ProtNLM"/>
    </source>
</evidence>
<protein>
    <recommendedName>
        <fullName evidence="10">Tetraspanin</fullName>
    </recommendedName>
</protein>
<evidence type="ECO:0000256" key="4">
    <source>
        <dbReference type="ARBA" id="ARBA00022989"/>
    </source>
</evidence>
<dbReference type="PANTHER" id="PTHR19282:SF534">
    <property type="entry name" value="TETRASPANIN FAMILY-RELATED"/>
    <property type="match status" value="1"/>
</dbReference>
<dbReference type="OrthoDB" id="6362826at2759"/>
<dbReference type="InterPro" id="IPR018503">
    <property type="entry name" value="Tetraspanin_CS"/>
</dbReference>
<dbReference type="GO" id="GO:0005886">
    <property type="term" value="C:plasma membrane"/>
    <property type="evidence" value="ECO:0007669"/>
    <property type="project" value="TreeGrafter"/>
</dbReference>
<feature type="transmembrane region" description="Helical" evidence="7">
    <location>
        <begin position="95"/>
        <end position="120"/>
    </location>
</feature>
<organism evidence="8">
    <name type="scientific">Darwinula stevensoni</name>
    <dbReference type="NCBI Taxonomy" id="69355"/>
    <lineage>
        <taxon>Eukaryota</taxon>
        <taxon>Metazoa</taxon>
        <taxon>Ecdysozoa</taxon>
        <taxon>Arthropoda</taxon>
        <taxon>Crustacea</taxon>
        <taxon>Oligostraca</taxon>
        <taxon>Ostracoda</taxon>
        <taxon>Podocopa</taxon>
        <taxon>Podocopida</taxon>
        <taxon>Darwinulocopina</taxon>
        <taxon>Darwinuloidea</taxon>
        <taxon>Darwinulidae</taxon>
        <taxon>Darwinula</taxon>
    </lineage>
</organism>
<feature type="transmembrane region" description="Helical" evidence="7">
    <location>
        <begin position="140"/>
        <end position="167"/>
    </location>
</feature>
<dbReference type="EMBL" id="CAJPEV010001130">
    <property type="protein sequence ID" value="CAG0890902.1"/>
    <property type="molecule type" value="Genomic_DNA"/>
</dbReference>
<dbReference type="AlphaFoldDB" id="A0A7R9A4Y5"/>
<keyword evidence="9" id="KW-1185">Reference proteome</keyword>
<comment type="subcellular location">
    <subcellularLocation>
        <location evidence="1">Membrane</location>
        <topology evidence="1">Multi-pass membrane protein</topology>
    </subcellularLocation>
</comment>
<keyword evidence="4 7" id="KW-1133">Transmembrane helix</keyword>
<dbReference type="InterPro" id="IPR008952">
    <property type="entry name" value="Tetraspanin_EC2_sf"/>
</dbReference>
<keyword evidence="3 7" id="KW-0812">Transmembrane</keyword>
<dbReference type="PRINTS" id="PR00259">
    <property type="entry name" value="TMFOUR"/>
</dbReference>
<sequence length="354" mass="39342">MLQDPSQRTRTPPQRAQSSAWRPSGLASLALCVGVVVGRVSEREVRASCVCRCDSPSPFGCFHEYYVMKGDGEDEGIGIEASEKMAGCGAKCAKAVLVAFNFFFWISGCVLLAIGIWIIVDPSKTRLFGLVSDASGASEVLPYMAYALCSLGGFVILVGFFGCCGALQENKCMLVTYFLCLFLILCAELTVGIFCYIYRDFLLKDLQHHLKGKLKRDYGKPEHKTFTDSMDYIQFKFACCGIEGDQDYNQSHFQIGSTQYGNRHYPYTCCRLSNANDPDAWEKPTPIDPGSCETKQSTQNTRQTRYTIGCFQELRNWFELESLVLIIIALGVGGMEVFGMIFSICLCRNIGEEA</sequence>
<dbReference type="PROSITE" id="PS00421">
    <property type="entry name" value="TM4_1"/>
    <property type="match status" value="1"/>
</dbReference>
<reference evidence="8" key="1">
    <citation type="submission" date="2020-11" db="EMBL/GenBank/DDBJ databases">
        <authorList>
            <person name="Tran Van P."/>
        </authorList>
    </citation>
    <scope>NUCLEOTIDE SEQUENCE</scope>
</reference>
<evidence type="ECO:0000313" key="9">
    <source>
        <dbReference type="Proteomes" id="UP000677054"/>
    </source>
</evidence>
<evidence type="ECO:0000256" key="2">
    <source>
        <dbReference type="ARBA" id="ARBA00006840"/>
    </source>
</evidence>
<proteinExistence type="inferred from homology"/>
<feature type="transmembrane region" description="Helical" evidence="7">
    <location>
        <begin position="323"/>
        <end position="347"/>
    </location>
</feature>
<evidence type="ECO:0000256" key="5">
    <source>
        <dbReference type="ARBA" id="ARBA00023136"/>
    </source>
</evidence>
<dbReference type="Proteomes" id="UP000677054">
    <property type="component" value="Unassembled WGS sequence"/>
</dbReference>
<gene>
    <name evidence="8" type="ORF">DSTB1V02_LOCUS6276</name>
</gene>
<dbReference type="InterPro" id="IPR018499">
    <property type="entry name" value="Tetraspanin/Peripherin"/>
</dbReference>
<accession>A0A7R9A4Y5</accession>
<evidence type="ECO:0000256" key="3">
    <source>
        <dbReference type="ARBA" id="ARBA00022692"/>
    </source>
</evidence>
<name>A0A7R9A4Y5_9CRUS</name>